<dbReference type="SUPFAM" id="SSF55826">
    <property type="entry name" value="YbaK/ProRS associated domain"/>
    <property type="match status" value="1"/>
</dbReference>
<dbReference type="Proteomes" id="UP000604001">
    <property type="component" value="Unassembled WGS sequence"/>
</dbReference>
<dbReference type="Pfam" id="PF04073">
    <property type="entry name" value="tRNA_edit"/>
    <property type="match status" value="1"/>
</dbReference>
<dbReference type="PANTHER" id="PTHR30411:SF1">
    <property type="entry name" value="CYTOPLASMIC PROTEIN"/>
    <property type="match status" value="1"/>
</dbReference>
<evidence type="ECO:0000259" key="1">
    <source>
        <dbReference type="Pfam" id="PF04073"/>
    </source>
</evidence>
<sequence>MNEDRAITALDAAGLDYRIVRHGPVPSLEEAAEARGATLSQILKTLVVRRGDDDYLFILVPGGREISWPKLRAHLGVARMSMPDAGTAYGVTGFVRGTITPFGSLRPLPAIVDTTVDGPVFIGAGAYNVSALIDADDLIRVLHATVADVTSPARGVR</sequence>
<protein>
    <submittedName>
        <fullName evidence="2">YbaK/EbsC family protein</fullName>
    </submittedName>
</protein>
<organism evidence="2 3">
    <name type="scientific">Nocardioides deserti</name>
    <dbReference type="NCBI Taxonomy" id="1588644"/>
    <lineage>
        <taxon>Bacteria</taxon>
        <taxon>Bacillati</taxon>
        <taxon>Actinomycetota</taxon>
        <taxon>Actinomycetes</taxon>
        <taxon>Propionibacteriales</taxon>
        <taxon>Nocardioidaceae</taxon>
        <taxon>Nocardioides</taxon>
    </lineage>
</organism>
<dbReference type="PANTHER" id="PTHR30411">
    <property type="entry name" value="CYTOPLASMIC PROTEIN"/>
    <property type="match status" value="1"/>
</dbReference>
<gene>
    <name evidence="2" type="ORF">H7344_03680</name>
</gene>
<accession>A0ABR6U509</accession>
<name>A0ABR6U509_9ACTN</name>
<keyword evidence="3" id="KW-1185">Reference proteome</keyword>
<evidence type="ECO:0000313" key="2">
    <source>
        <dbReference type="EMBL" id="MBC2959395.1"/>
    </source>
</evidence>
<dbReference type="CDD" id="cd04332">
    <property type="entry name" value="YbaK_like"/>
    <property type="match status" value="1"/>
</dbReference>
<dbReference type="EMBL" id="JACMYC010000002">
    <property type="protein sequence ID" value="MBC2959395.1"/>
    <property type="molecule type" value="Genomic_DNA"/>
</dbReference>
<reference evidence="2 3" key="1">
    <citation type="submission" date="2020-08" db="EMBL/GenBank/DDBJ databases">
        <title>novel species in genus Nocardioides.</title>
        <authorList>
            <person name="Zhang G."/>
        </authorList>
    </citation>
    <scope>NUCLEOTIDE SEQUENCE [LARGE SCALE GENOMIC DNA]</scope>
    <source>
        <strain evidence="2 3">SC8A-24</strain>
    </source>
</reference>
<dbReference type="InterPro" id="IPR007214">
    <property type="entry name" value="YbaK/aa-tRNA-synth-assoc-dom"/>
</dbReference>
<evidence type="ECO:0000313" key="3">
    <source>
        <dbReference type="Proteomes" id="UP000604001"/>
    </source>
</evidence>
<comment type="caution">
    <text evidence="2">The sequence shown here is derived from an EMBL/GenBank/DDBJ whole genome shotgun (WGS) entry which is preliminary data.</text>
</comment>
<feature type="domain" description="YbaK/aminoacyl-tRNA synthetase-associated" evidence="1">
    <location>
        <begin position="22"/>
        <end position="140"/>
    </location>
</feature>
<dbReference type="InterPro" id="IPR036754">
    <property type="entry name" value="YbaK/aa-tRNA-synt-asso_dom_sf"/>
</dbReference>
<dbReference type="Gene3D" id="3.90.960.10">
    <property type="entry name" value="YbaK/aminoacyl-tRNA synthetase-associated domain"/>
    <property type="match status" value="1"/>
</dbReference>
<proteinExistence type="predicted"/>